<feature type="coiled-coil region" evidence="4">
    <location>
        <begin position="955"/>
        <end position="982"/>
    </location>
</feature>
<evidence type="ECO:0000256" key="2">
    <source>
        <dbReference type="ARBA" id="ARBA00023043"/>
    </source>
</evidence>
<sequence length="995" mass="110816">MAPPNPEEPSAKRPASPSAGSKASHNSSPSKPIQTRPWLLSAEALRLAGPDNKTKQYDDGVLCKRTQVETDVLAREKAAHELADALPKEISTIPTIDLFLPEALKDAVFVGHLVRGVLNHVEEDPTTIKRRRISAADCSPQRSRCLTDLPSGILAHAVSFLATPSMALFAIALDGNSAASPNERSSAIKVLLCIDAVNKVKRLKLTNCTKINGAGLEPLRGSLIIEQIDLSLVGEHQSPSISPEPPISCDIVLPILDSIIESTKYFQFPMKWRNRSIDSEFGVFLRRCNQMWRNRDTPLCLQCEEEVPSLMIENLNGFGIQNNTCCICLNHYCIDCRSDDVENDVFMIDLCDACDRWYCMECSTMDVCEICDVSCCSTCRNVRVCGSECNSKICDDCVEDERRCSACEEVFCSQCDEFICCVSCQRKNCHNCISSWYECECLQDCCAECHESGDVDKVHFCKLFNASKRGDLAKVKTLCESGVDVIGSRQDNGMSSILLASQNGHVDLVDYLLEQGANPNQAEYYGGTCLMAAACRRHPDCVCRLIDAGADVEYAYRGINGGIIHMTAYSFSKNADEGDFHFEEGSVIRTVELLLEAGAPVDVETSRGKTALQLLQDMLPSDDKVKTIAVALDENSAVSPNERSSSIVGNEWSILDFGGIEKDLSAKLTDDDIEKVLLCIHAVNHVKELKLANCVNITGAGLEPLRGSLIIQQIDLSLVGEHQSPNIYPEPPISCNRVIPILDSIIACEGCALRHVQFPQVWLHEPSTDSEFHQFLQQYNQMWENREEISCLECNEGLPSTTTNQWIGTNTLRPDYGTQYNTCYSCIKHYCNYCKIDFCWTCQTDYCEDCTKMSDCRSCGGSHCNDCYEHECHECNEKICLDCVEREYQCHKCGDCDKVLCSECVEDEDVKIDVYTCDQCNDSCCDVCRLRKFRQGQLGCSDCIKQVAPLLVDENKRMCKEIEQLKIENKKLQCEIKELRTTESEGEKSCKLLGS</sequence>
<dbReference type="PANTHER" id="PTHR24171">
    <property type="entry name" value="ANKYRIN REPEAT DOMAIN-CONTAINING PROTEIN 39-RELATED"/>
    <property type="match status" value="1"/>
</dbReference>
<dbReference type="PANTHER" id="PTHR24171:SF9">
    <property type="entry name" value="ANKYRIN REPEAT DOMAIN-CONTAINING PROTEIN 39"/>
    <property type="match status" value="1"/>
</dbReference>
<dbReference type="Pfam" id="PF12796">
    <property type="entry name" value="Ank_2"/>
    <property type="match status" value="1"/>
</dbReference>
<name>A0AAD8Y777_9STRA</name>
<evidence type="ECO:0000313" key="6">
    <source>
        <dbReference type="EMBL" id="KAK1740873.1"/>
    </source>
</evidence>
<feature type="region of interest" description="Disordered" evidence="5">
    <location>
        <begin position="1"/>
        <end position="36"/>
    </location>
</feature>
<protein>
    <submittedName>
        <fullName evidence="6">Ankyrin repeat domain-containing protein</fullName>
    </submittedName>
</protein>
<dbReference type="SMART" id="SM00248">
    <property type="entry name" value="ANK"/>
    <property type="match status" value="2"/>
</dbReference>
<keyword evidence="1" id="KW-0677">Repeat</keyword>
<evidence type="ECO:0000313" key="7">
    <source>
        <dbReference type="Proteomes" id="UP001224775"/>
    </source>
</evidence>
<dbReference type="PROSITE" id="PS50088">
    <property type="entry name" value="ANK_REPEAT"/>
    <property type="match status" value="1"/>
</dbReference>
<accession>A0AAD8Y777</accession>
<evidence type="ECO:0000256" key="1">
    <source>
        <dbReference type="ARBA" id="ARBA00022737"/>
    </source>
</evidence>
<feature type="repeat" description="ANK" evidence="3">
    <location>
        <begin position="492"/>
        <end position="524"/>
    </location>
</feature>
<proteinExistence type="predicted"/>
<evidence type="ECO:0000256" key="3">
    <source>
        <dbReference type="PROSITE-ProRule" id="PRU00023"/>
    </source>
</evidence>
<dbReference type="Gene3D" id="1.25.40.20">
    <property type="entry name" value="Ankyrin repeat-containing domain"/>
    <property type="match status" value="1"/>
</dbReference>
<comment type="caution">
    <text evidence="6">The sequence shown here is derived from an EMBL/GenBank/DDBJ whole genome shotgun (WGS) entry which is preliminary data.</text>
</comment>
<dbReference type="EMBL" id="JATAAI010000014">
    <property type="protein sequence ID" value="KAK1740873.1"/>
    <property type="molecule type" value="Genomic_DNA"/>
</dbReference>
<dbReference type="PROSITE" id="PS50297">
    <property type="entry name" value="ANK_REP_REGION"/>
    <property type="match status" value="1"/>
</dbReference>
<dbReference type="Proteomes" id="UP001224775">
    <property type="component" value="Unassembled WGS sequence"/>
</dbReference>
<keyword evidence="4" id="KW-0175">Coiled coil</keyword>
<dbReference type="AlphaFoldDB" id="A0AAD8Y777"/>
<keyword evidence="7" id="KW-1185">Reference proteome</keyword>
<organism evidence="6 7">
    <name type="scientific">Skeletonema marinoi</name>
    <dbReference type="NCBI Taxonomy" id="267567"/>
    <lineage>
        <taxon>Eukaryota</taxon>
        <taxon>Sar</taxon>
        <taxon>Stramenopiles</taxon>
        <taxon>Ochrophyta</taxon>
        <taxon>Bacillariophyta</taxon>
        <taxon>Coscinodiscophyceae</taxon>
        <taxon>Thalassiosirophycidae</taxon>
        <taxon>Thalassiosirales</taxon>
        <taxon>Skeletonemataceae</taxon>
        <taxon>Skeletonema</taxon>
        <taxon>Skeletonema marinoi-dohrnii complex</taxon>
    </lineage>
</organism>
<dbReference type="InterPro" id="IPR002110">
    <property type="entry name" value="Ankyrin_rpt"/>
</dbReference>
<dbReference type="SUPFAM" id="SSF48403">
    <property type="entry name" value="Ankyrin repeat"/>
    <property type="match status" value="1"/>
</dbReference>
<keyword evidence="2 3" id="KW-0040">ANK repeat</keyword>
<dbReference type="InterPro" id="IPR036770">
    <property type="entry name" value="Ankyrin_rpt-contain_sf"/>
</dbReference>
<evidence type="ECO:0000256" key="5">
    <source>
        <dbReference type="SAM" id="MobiDB-lite"/>
    </source>
</evidence>
<feature type="compositionally biased region" description="Polar residues" evidence="5">
    <location>
        <begin position="18"/>
        <end position="33"/>
    </location>
</feature>
<evidence type="ECO:0000256" key="4">
    <source>
        <dbReference type="SAM" id="Coils"/>
    </source>
</evidence>
<gene>
    <name evidence="6" type="ORF">QTG54_008125</name>
</gene>
<reference evidence="6" key="1">
    <citation type="submission" date="2023-06" db="EMBL/GenBank/DDBJ databases">
        <title>Survivors Of The Sea: Transcriptome response of Skeletonema marinoi to long-term dormancy.</title>
        <authorList>
            <person name="Pinder M.I.M."/>
            <person name="Kourtchenko O."/>
            <person name="Robertson E.K."/>
            <person name="Larsson T."/>
            <person name="Maumus F."/>
            <person name="Osuna-Cruz C.M."/>
            <person name="Vancaester E."/>
            <person name="Stenow R."/>
            <person name="Vandepoele K."/>
            <person name="Ploug H."/>
            <person name="Bruchert V."/>
            <person name="Godhe A."/>
            <person name="Topel M."/>
        </authorList>
    </citation>
    <scope>NUCLEOTIDE SEQUENCE</scope>
    <source>
        <strain evidence="6">R05AC</strain>
    </source>
</reference>